<dbReference type="EMBL" id="CP118157">
    <property type="protein sequence ID" value="WOF22431.1"/>
    <property type="molecule type" value="Genomic_DNA"/>
</dbReference>
<sequence>MRILQKLVLDCDPDAAWRALHSPAVFAELYGPLLSVRALGAEAIPAVWEPGRDAAVRIDAGPVPLGTQLIATADRTKDDGRVRILRDTGTPLTGPLATLDVWDHQMAVSAAPGDPSRTLWRERLTIGGPTALALWPVLWAIWQLRAARLRRLARHWAFDPGA</sequence>
<proteinExistence type="predicted"/>
<dbReference type="SUPFAM" id="SSF55961">
    <property type="entry name" value="Bet v1-like"/>
    <property type="match status" value="1"/>
</dbReference>
<keyword evidence="2" id="KW-1185">Reference proteome</keyword>
<gene>
    <name evidence="1" type="ORF">N8K70_13685</name>
</gene>
<dbReference type="Proteomes" id="UP001305498">
    <property type="component" value="Chromosome"/>
</dbReference>
<protein>
    <submittedName>
        <fullName evidence="1">Uncharacterized protein</fullName>
    </submittedName>
</protein>
<dbReference type="AlphaFoldDB" id="A0AA97FF87"/>
<organism evidence="1 2">
    <name type="scientific">Microbacterium betulae</name>
    <dbReference type="NCBI Taxonomy" id="2981139"/>
    <lineage>
        <taxon>Bacteria</taxon>
        <taxon>Bacillati</taxon>
        <taxon>Actinomycetota</taxon>
        <taxon>Actinomycetes</taxon>
        <taxon>Micrococcales</taxon>
        <taxon>Microbacteriaceae</taxon>
        <taxon>Microbacterium</taxon>
    </lineage>
</organism>
<evidence type="ECO:0000313" key="1">
    <source>
        <dbReference type="EMBL" id="WOF22431.1"/>
    </source>
</evidence>
<name>A0AA97FF87_9MICO</name>
<accession>A0AA97FF87</accession>
<dbReference type="RefSeq" id="WP_317138902.1">
    <property type="nucleotide sequence ID" value="NZ_CP118157.1"/>
</dbReference>
<dbReference type="KEGG" id="mbet:N8K70_13685"/>
<reference evidence="1 2" key="1">
    <citation type="submission" date="2023-02" db="EMBL/GenBank/DDBJ databases">
        <title>Microbacterium betulae sp. nov., isolated from birch wood.</title>
        <authorList>
            <person name="Pasciak M."/>
            <person name="Pawlik K.J."/>
            <person name="Martynowski D."/>
            <person name="Laczmanski L."/>
            <person name="Ciekot J."/>
            <person name="Szponar B."/>
            <person name="Wojcik-Fatla A."/>
            <person name="Mackiewicz B."/>
            <person name="Farian E."/>
            <person name="Cholewa G."/>
            <person name="Cholewa A."/>
            <person name="Dutkiewicz J."/>
        </authorList>
    </citation>
    <scope>NUCLEOTIDE SEQUENCE [LARGE SCALE GENOMIC DNA]</scope>
    <source>
        <strain evidence="1 2">AB</strain>
    </source>
</reference>
<evidence type="ECO:0000313" key="2">
    <source>
        <dbReference type="Proteomes" id="UP001305498"/>
    </source>
</evidence>